<dbReference type="Proteomes" id="UP001146120">
    <property type="component" value="Unassembled WGS sequence"/>
</dbReference>
<dbReference type="CDD" id="cd10747">
    <property type="entry name" value="DnaJ_C"/>
    <property type="match status" value="1"/>
</dbReference>
<evidence type="ECO:0000256" key="5">
    <source>
        <dbReference type="PROSITE-ProRule" id="PRU00546"/>
    </source>
</evidence>
<dbReference type="SUPFAM" id="SSF49493">
    <property type="entry name" value="HSP40/DnaJ peptide-binding domain"/>
    <property type="match status" value="2"/>
</dbReference>
<evidence type="ECO:0000256" key="2">
    <source>
        <dbReference type="ARBA" id="ARBA00022737"/>
    </source>
</evidence>
<dbReference type="InterPro" id="IPR044713">
    <property type="entry name" value="DNJA1/2-like"/>
</dbReference>
<comment type="caution">
    <text evidence="7">The sequence shown here is derived from an EMBL/GenBank/DDBJ whole genome shotgun (WGS) entry which is preliminary data.</text>
</comment>
<dbReference type="SUPFAM" id="SSF57938">
    <property type="entry name" value="DnaJ/Hsp40 cysteine-rich domain"/>
    <property type="match status" value="1"/>
</dbReference>
<dbReference type="Pfam" id="PF00684">
    <property type="entry name" value="DnaJ_CXXCXGXG"/>
    <property type="match status" value="1"/>
</dbReference>
<feature type="zinc finger region" description="CR-type" evidence="5">
    <location>
        <begin position="1"/>
        <end position="72"/>
    </location>
</feature>
<keyword evidence="2" id="KW-0677">Repeat</keyword>
<gene>
    <name evidence="7" type="ORF">N0F65_008102</name>
</gene>
<dbReference type="InterPro" id="IPR036410">
    <property type="entry name" value="HSP_DnaJ_Cys-rich_dom_sf"/>
</dbReference>
<reference evidence="7" key="1">
    <citation type="submission" date="2022-11" db="EMBL/GenBank/DDBJ databases">
        <authorList>
            <person name="Morgan W.R."/>
            <person name="Tartar A."/>
        </authorList>
    </citation>
    <scope>NUCLEOTIDE SEQUENCE</scope>
    <source>
        <strain evidence="7">ARSEF 373</strain>
    </source>
</reference>
<reference evidence="7" key="2">
    <citation type="journal article" date="2023" name="Microbiol Resour">
        <title>Decontamination and Annotation of the Draft Genome Sequence of the Oomycete Lagenidium giganteum ARSEF 373.</title>
        <authorList>
            <person name="Morgan W.R."/>
            <person name="Tartar A."/>
        </authorList>
    </citation>
    <scope>NUCLEOTIDE SEQUENCE</scope>
    <source>
        <strain evidence="7">ARSEF 373</strain>
    </source>
</reference>
<protein>
    <recommendedName>
        <fullName evidence="6">CR-type domain-containing protein</fullName>
    </recommendedName>
</protein>
<dbReference type="CDD" id="cd10719">
    <property type="entry name" value="DnaJ_zf"/>
    <property type="match status" value="1"/>
</dbReference>
<organism evidence="7 8">
    <name type="scientific">Lagenidium giganteum</name>
    <dbReference type="NCBI Taxonomy" id="4803"/>
    <lineage>
        <taxon>Eukaryota</taxon>
        <taxon>Sar</taxon>
        <taxon>Stramenopiles</taxon>
        <taxon>Oomycota</taxon>
        <taxon>Peronosporomycetes</taxon>
        <taxon>Pythiales</taxon>
        <taxon>Pythiaceae</taxon>
    </lineage>
</organism>
<evidence type="ECO:0000259" key="6">
    <source>
        <dbReference type="PROSITE" id="PS51188"/>
    </source>
</evidence>
<keyword evidence="8" id="KW-1185">Reference proteome</keyword>
<dbReference type="PROSITE" id="PS51188">
    <property type="entry name" value="ZF_CR"/>
    <property type="match status" value="1"/>
</dbReference>
<dbReference type="GO" id="GO:0008270">
    <property type="term" value="F:zinc ion binding"/>
    <property type="evidence" value="ECO:0007669"/>
    <property type="project" value="UniProtKB-KW"/>
</dbReference>
<accession>A0AAV2YYU0</accession>
<dbReference type="GO" id="GO:0051082">
    <property type="term" value="F:unfolded protein binding"/>
    <property type="evidence" value="ECO:0007669"/>
    <property type="project" value="InterPro"/>
</dbReference>
<keyword evidence="1 5" id="KW-0479">Metal-binding</keyword>
<evidence type="ECO:0000313" key="7">
    <source>
        <dbReference type="EMBL" id="DAZ99235.1"/>
    </source>
</evidence>
<dbReference type="Gene3D" id="2.60.260.20">
    <property type="entry name" value="Urease metallochaperone UreE, N-terminal domain"/>
    <property type="match status" value="2"/>
</dbReference>
<dbReference type="InterPro" id="IPR001305">
    <property type="entry name" value="HSP_DnaJ_Cys-rich_dom"/>
</dbReference>
<dbReference type="Pfam" id="PF01556">
    <property type="entry name" value="DnaJ_C"/>
    <property type="match status" value="1"/>
</dbReference>
<evidence type="ECO:0000256" key="4">
    <source>
        <dbReference type="ARBA" id="ARBA00022833"/>
    </source>
</evidence>
<evidence type="ECO:0000256" key="3">
    <source>
        <dbReference type="ARBA" id="ARBA00022771"/>
    </source>
</evidence>
<dbReference type="FunFam" id="2.60.260.20:FF:000013">
    <property type="entry name" value="DnaJ subfamily B member 11"/>
    <property type="match status" value="1"/>
</dbReference>
<dbReference type="EMBL" id="DAKRPA010000087">
    <property type="protein sequence ID" value="DAZ99235.1"/>
    <property type="molecule type" value="Genomic_DNA"/>
</dbReference>
<proteinExistence type="predicted"/>
<keyword evidence="4 5" id="KW-0862">Zinc</keyword>
<dbReference type="GO" id="GO:0030544">
    <property type="term" value="F:Hsp70 protein binding"/>
    <property type="evidence" value="ECO:0007669"/>
    <property type="project" value="InterPro"/>
</dbReference>
<dbReference type="GO" id="GO:0006457">
    <property type="term" value="P:protein folding"/>
    <property type="evidence" value="ECO:0007669"/>
    <property type="project" value="InterPro"/>
</dbReference>
<feature type="domain" description="CR-type" evidence="6">
    <location>
        <begin position="1"/>
        <end position="72"/>
    </location>
</feature>
<dbReference type="Gene3D" id="2.10.230.10">
    <property type="entry name" value="Heat shock protein DnaJ, cysteine-rich domain"/>
    <property type="match status" value="1"/>
</dbReference>
<name>A0AAV2YYU0_9STRA</name>
<dbReference type="InterPro" id="IPR002939">
    <property type="entry name" value="DnaJ_C"/>
</dbReference>
<evidence type="ECO:0000313" key="8">
    <source>
        <dbReference type="Proteomes" id="UP001146120"/>
    </source>
</evidence>
<dbReference type="InterPro" id="IPR008971">
    <property type="entry name" value="HSP40/DnaJ_pept-bd"/>
</dbReference>
<dbReference type="AlphaFoldDB" id="A0AAV2YYU0"/>
<keyword evidence="3 5" id="KW-0863">Zinc-finger</keyword>
<sequence>MVCRHCAGSGVDLKAGFHSCHECDGTGVRTFVQQIGGMKQYVRSHCGKCKGRGKVANHECDHCHGKGVFRESKHLDVHVEKGMHHDDTVTLRLEGDQVPQAMPGDVVVHVKVKPHDVFRRRQDDLEMTLDISLLEALVGFDRQVTHLDGHAVRLHRTELVQPESVWRIAREGMPVRGTSRQYGDLLVYFNIGYPRALNATEKHLVSQFLAE</sequence>
<dbReference type="FunFam" id="2.10.230.10:FF:000001">
    <property type="entry name" value="DnaJ subfamily A member 2"/>
    <property type="match status" value="1"/>
</dbReference>
<dbReference type="PANTHER" id="PTHR43888">
    <property type="entry name" value="DNAJ-LIKE-2, ISOFORM A-RELATED"/>
    <property type="match status" value="1"/>
</dbReference>
<evidence type="ECO:0000256" key="1">
    <source>
        <dbReference type="ARBA" id="ARBA00022723"/>
    </source>
</evidence>